<accession>A0A822Z0G0</accession>
<dbReference type="AlphaFoldDB" id="A0A822Z0G0"/>
<protein>
    <submittedName>
        <fullName evidence="1">Uncharacterized protein</fullName>
    </submittedName>
</protein>
<keyword evidence="2" id="KW-1185">Reference proteome</keyword>
<organism evidence="1 2">
    <name type="scientific">Nelumbo nucifera</name>
    <name type="common">Sacred lotus</name>
    <dbReference type="NCBI Taxonomy" id="4432"/>
    <lineage>
        <taxon>Eukaryota</taxon>
        <taxon>Viridiplantae</taxon>
        <taxon>Streptophyta</taxon>
        <taxon>Embryophyta</taxon>
        <taxon>Tracheophyta</taxon>
        <taxon>Spermatophyta</taxon>
        <taxon>Magnoliopsida</taxon>
        <taxon>Proteales</taxon>
        <taxon>Nelumbonaceae</taxon>
        <taxon>Nelumbo</taxon>
    </lineage>
</organism>
<gene>
    <name evidence="1" type="ORF">HUJ06_008888</name>
</gene>
<dbReference type="EMBL" id="DUZY01000004">
    <property type="protein sequence ID" value="DAD38247.1"/>
    <property type="molecule type" value="Genomic_DNA"/>
</dbReference>
<dbReference type="Proteomes" id="UP000607653">
    <property type="component" value="Unassembled WGS sequence"/>
</dbReference>
<comment type="caution">
    <text evidence="1">The sequence shown here is derived from an EMBL/GenBank/DDBJ whole genome shotgun (WGS) entry which is preliminary data.</text>
</comment>
<evidence type="ECO:0000313" key="1">
    <source>
        <dbReference type="EMBL" id="DAD38247.1"/>
    </source>
</evidence>
<reference evidence="1 2" key="1">
    <citation type="journal article" date="2020" name="Mol. Biol. Evol.">
        <title>Distinct Expression and Methylation Patterns for Genes with Different Fates following a Single Whole-Genome Duplication in Flowering Plants.</title>
        <authorList>
            <person name="Shi T."/>
            <person name="Rahmani R.S."/>
            <person name="Gugger P.F."/>
            <person name="Wang M."/>
            <person name="Li H."/>
            <person name="Zhang Y."/>
            <person name="Li Z."/>
            <person name="Wang Q."/>
            <person name="Van de Peer Y."/>
            <person name="Marchal K."/>
            <person name="Chen J."/>
        </authorList>
    </citation>
    <scope>NUCLEOTIDE SEQUENCE [LARGE SCALE GENOMIC DNA]</scope>
    <source>
        <tissue evidence="1">Leaf</tissue>
    </source>
</reference>
<evidence type="ECO:0000313" key="2">
    <source>
        <dbReference type="Proteomes" id="UP000607653"/>
    </source>
</evidence>
<proteinExistence type="predicted"/>
<sequence>MNPIGYLRFYMVFKKKKILLYRLLKIGCGIGLVDMHGLPATVAKGRRGMAYPPHESLVCNLCGLGLPSGGTVKVQLGNCGRHLP</sequence>
<name>A0A822Z0G0_NELNU</name>